<dbReference type="InterPro" id="IPR011249">
    <property type="entry name" value="Metalloenz_LuxS/M16"/>
</dbReference>
<keyword evidence="3" id="KW-1185">Reference proteome</keyword>
<gene>
    <name evidence="2" type="ORF">FBUS_08889</name>
</gene>
<dbReference type="PANTHER" id="PTHR43016:SF13">
    <property type="entry name" value="PRESEQUENCE PROTEASE, MITOCHONDRIAL"/>
    <property type="match status" value="1"/>
</dbReference>
<dbReference type="SUPFAM" id="SSF63411">
    <property type="entry name" value="LuxS/MPP-like metallohydrolase"/>
    <property type="match status" value="1"/>
</dbReference>
<dbReference type="PANTHER" id="PTHR43016">
    <property type="entry name" value="PRESEQUENCE PROTEASE"/>
    <property type="match status" value="1"/>
</dbReference>
<dbReference type="EMBL" id="LUCM01002656">
    <property type="protein sequence ID" value="KAA0197048.1"/>
    <property type="molecule type" value="Genomic_DNA"/>
</dbReference>
<organism evidence="2 3">
    <name type="scientific">Fasciolopsis buskii</name>
    <dbReference type="NCBI Taxonomy" id="27845"/>
    <lineage>
        <taxon>Eukaryota</taxon>
        <taxon>Metazoa</taxon>
        <taxon>Spiralia</taxon>
        <taxon>Lophotrochozoa</taxon>
        <taxon>Platyhelminthes</taxon>
        <taxon>Trematoda</taxon>
        <taxon>Digenea</taxon>
        <taxon>Plagiorchiida</taxon>
        <taxon>Echinostomata</taxon>
        <taxon>Echinostomatoidea</taxon>
        <taxon>Fasciolidae</taxon>
        <taxon>Fasciolopsis</taxon>
    </lineage>
</organism>
<sequence length="178" mass="20105">MGHDPCRQCMTSLSYRLEDVRDVYPNFVLSLLSKLLIDGDNAPLYQSLIESGYALDWIAPVCGMEQGARTTSFHVGVQGVRLEDLDQFSDRVKDILADVVRNGIPEARIDAVLHQYELAVRHESAQFGLNLILGLSHAVNHEVNLEEALRIQALIDRFNKDRESSPNLLIDMIQKYLL</sequence>
<dbReference type="OrthoDB" id="10250783at2759"/>
<accession>A0A8E0VJF5</accession>
<reference evidence="2" key="1">
    <citation type="submission" date="2019-05" db="EMBL/GenBank/DDBJ databases">
        <title>Annotation for the trematode Fasciolopsis buski.</title>
        <authorList>
            <person name="Choi Y.-J."/>
        </authorList>
    </citation>
    <scope>NUCLEOTIDE SEQUENCE</scope>
    <source>
        <strain evidence="2">HT</strain>
        <tissue evidence="2">Whole worm</tissue>
    </source>
</reference>
<dbReference type="GO" id="GO:0005759">
    <property type="term" value="C:mitochondrial matrix"/>
    <property type="evidence" value="ECO:0007669"/>
    <property type="project" value="TreeGrafter"/>
</dbReference>
<evidence type="ECO:0000313" key="2">
    <source>
        <dbReference type="EMBL" id="KAA0197048.1"/>
    </source>
</evidence>
<evidence type="ECO:0000259" key="1">
    <source>
        <dbReference type="Pfam" id="PF05193"/>
    </source>
</evidence>
<dbReference type="Pfam" id="PF05193">
    <property type="entry name" value="Peptidase_M16_C"/>
    <property type="match status" value="1"/>
</dbReference>
<evidence type="ECO:0000313" key="3">
    <source>
        <dbReference type="Proteomes" id="UP000728185"/>
    </source>
</evidence>
<feature type="domain" description="Peptidase M16 C-terminal" evidence="1">
    <location>
        <begin position="7"/>
        <end position="115"/>
    </location>
</feature>
<dbReference type="GO" id="GO:0004222">
    <property type="term" value="F:metalloendopeptidase activity"/>
    <property type="evidence" value="ECO:0007669"/>
    <property type="project" value="TreeGrafter"/>
</dbReference>
<protein>
    <submittedName>
        <fullName evidence="2">Eupitrilysin (M16 family)</fullName>
    </submittedName>
</protein>
<name>A0A8E0VJF5_9TREM</name>
<dbReference type="AlphaFoldDB" id="A0A8E0VJF5"/>
<dbReference type="GO" id="GO:0016485">
    <property type="term" value="P:protein processing"/>
    <property type="evidence" value="ECO:0007669"/>
    <property type="project" value="TreeGrafter"/>
</dbReference>
<dbReference type="Gene3D" id="3.30.830.10">
    <property type="entry name" value="Metalloenzyme, LuxS/M16 peptidase-like"/>
    <property type="match status" value="1"/>
</dbReference>
<comment type="caution">
    <text evidence="2">The sequence shown here is derived from an EMBL/GenBank/DDBJ whole genome shotgun (WGS) entry which is preliminary data.</text>
</comment>
<dbReference type="GO" id="GO:0046872">
    <property type="term" value="F:metal ion binding"/>
    <property type="evidence" value="ECO:0007669"/>
    <property type="project" value="InterPro"/>
</dbReference>
<proteinExistence type="predicted"/>
<feature type="non-terminal residue" evidence="2">
    <location>
        <position position="178"/>
    </location>
</feature>
<dbReference type="Proteomes" id="UP000728185">
    <property type="component" value="Unassembled WGS sequence"/>
</dbReference>
<dbReference type="InterPro" id="IPR007863">
    <property type="entry name" value="Peptidase_M16_C"/>
</dbReference>